<reference evidence="1" key="2">
    <citation type="journal article" date="2015" name="Fish Shellfish Immunol.">
        <title>Early steps in the European eel (Anguilla anguilla)-Vibrio vulnificus interaction in the gills: Role of the RtxA13 toxin.</title>
        <authorList>
            <person name="Callol A."/>
            <person name="Pajuelo D."/>
            <person name="Ebbesson L."/>
            <person name="Teles M."/>
            <person name="MacKenzie S."/>
            <person name="Amaro C."/>
        </authorList>
    </citation>
    <scope>NUCLEOTIDE SEQUENCE</scope>
</reference>
<protein>
    <submittedName>
        <fullName evidence="1">Uncharacterized protein</fullName>
    </submittedName>
</protein>
<dbReference type="EMBL" id="GBXM01098765">
    <property type="protein sequence ID" value="JAH09812.1"/>
    <property type="molecule type" value="Transcribed_RNA"/>
</dbReference>
<name>A0A0E9PZY7_ANGAN</name>
<organism evidence="1">
    <name type="scientific">Anguilla anguilla</name>
    <name type="common">European freshwater eel</name>
    <name type="synonym">Muraena anguilla</name>
    <dbReference type="NCBI Taxonomy" id="7936"/>
    <lineage>
        <taxon>Eukaryota</taxon>
        <taxon>Metazoa</taxon>
        <taxon>Chordata</taxon>
        <taxon>Craniata</taxon>
        <taxon>Vertebrata</taxon>
        <taxon>Euteleostomi</taxon>
        <taxon>Actinopterygii</taxon>
        <taxon>Neopterygii</taxon>
        <taxon>Teleostei</taxon>
        <taxon>Anguilliformes</taxon>
        <taxon>Anguillidae</taxon>
        <taxon>Anguilla</taxon>
    </lineage>
</organism>
<evidence type="ECO:0000313" key="1">
    <source>
        <dbReference type="EMBL" id="JAH09812.1"/>
    </source>
</evidence>
<dbReference type="AlphaFoldDB" id="A0A0E9PZY7"/>
<reference evidence="1" key="1">
    <citation type="submission" date="2014-11" db="EMBL/GenBank/DDBJ databases">
        <authorList>
            <person name="Amaro Gonzalez C."/>
        </authorList>
    </citation>
    <scope>NUCLEOTIDE SEQUENCE</scope>
</reference>
<accession>A0A0E9PZY7</accession>
<proteinExistence type="predicted"/>
<sequence>MKTLLKQHPICRRPEPLNLNLTSINQALTQQ</sequence>